<gene>
    <name evidence="1" type="ORF">PSAKL28_47270</name>
</gene>
<reference evidence="1 2" key="1">
    <citation type="submission" date="2014-07" db="EMBL/GenBank/DDBJ databases">
        <authorList>
            <person name="Lee K."/>
            <person name="Lim J.Y."/>
            <person name="Hwang I."/>
        </authorList>
    </citation>
    <scope>NUCLEOTIDE SEQUENCE [LARGE SCALE GENOMIC DNA]</scope>
    <source>
        <strain evidence="1 2">KL28</strain>
    </source>
</reference>
<evidence type="ECO:0000313" key="1">
    <source>
        <dbReference type="EMBL" id="AIL63867.1"/>
    </source>
</evidence>
<dbReference type="Proteomes" id="UP000028931">
    <property type="component" value="Chromosome"/>
</dbReference>
<proteinExistence type="predicted"/>
<dbReference type="OrthoDB" id="6875770at2"/>
<organism evidence="1 2">
    <name type="scientific">Pseudomonas alkylphenolica</name>
    <dbReference type="NCBI Taxonomy" id="237609"/>
    <lineage>
        <taxon>Bacteria</taxon>
        <taxon>Pseudomonadati</taxon>
        <taxon>Pseudomonadota</taxon>
        <taxon>Gammaproteobacteria</taxon>
        <taxon>Pseudomonadales</taxon>
        <taxon>Pseudomonadaceae</taxon>
        <taxon>Pseudomonas</taxon>
    </lineage>
</organism>
<dbReference type="EMBL" id="CP009048">
    <property type="protein sequence ID" value="AIL63867.1"/>
    <property type="molecule type" value="Genomic_DNA"/>
</dbReference>
<name>A0A077FEF4_9PSED</name>
<dbReference type="AlphaFoldDB" id="A0A077FEF4"/>
<dbReference type="RefSeq" id="WP_038615094.1">
    <property type="nucleotide sequence ID" value="NZ_CP009048.1"/>
</dbReference>
<dbReference type="HOGENOM" id="CLU_1194059_0_0_6"/>
<accession>A0A077FEF4</accession>
<dbReference type="KEGG" id="palk:PSAKL28_47270"/>
<sequence>MHTQAFSLVLSGNCLMLLSTDLDERERHDAIDSQLFAWLNASAEFLLLGENKQWHGTYMDRHTGLGWVVSASAEKTKVVKAPVPGTPLAIAGHESSALLPAQMLPALNDALAKVQALPAMHPALQVLSTEALERVQDSCIKPVTRLAFELRVVLPGLRVVASSLFLETSQAMNGQWLTQELQAEEINHQVTRSFVGELFPGVFSGVRALLEKRLELLRSQYVMPVSVREDRV</sequence>
<evidence type="ECO:0000313" key="2">
    <source>
        <dbReference type="Proteomes" id="UP000028931"/>
    </source>
</evidence>
<protein>
    <submittedName>
        <fullName evidence="1">Uncharacterized protein</fullName>
    </submittedName>
</protein>